<dbReference type="OrthoDB" id="9788219at2"/>
<feature type="transmembrane region" description="Helical" evidence="5">
    <location>
        <begin position="20"/>
        <end position="42"/>
    </location>
</feature>
<organism evidence="7 8">
    <name type="scientific">Nitrosomonas oligotropha</name>
    <dbReference type="NCBI Taxonomy" id="42354"/>
    <lineage>
        <taxon>Bacteria</taxon>
        <taxon>Pseudomonadati</taxon>
        <taxon>Pseudomonadota</taxon>
        <taxon>Betaproteobacteria</taxon>
        <taxon>Nitrosomonadales</taxon>
        <taxon>Nitrosomonadaceae</taxon>
        <taxon>Nitrosomonas</taxon>
    </lineage>
</organism>
<sequence>MKFLFDLFPVILFFLAFKLYDIFIATAVAIVAAIAQIVWLWFRNRHVDKMMWINLAVIVIFGGATLISQDETFIKWKPTVLYWLIATVLMGSHVIFRKNLIQAMLEKQMILPPFVWSRLNLSWVGFFLTMGCVNLYVAFSFPVDTWVTFKLFGATGLMLVFVIAQVLMLGKYLKDAPAVVTEDAPVGEPDDLKDERENKANKER</sequence>
<dbReference type="PANTHER" id="PTHR36917">
    <property type="entry name" value="INTRACELLULAR SEPTATION PROTEIN A-RELATED"/>
    <property type="match status" value="1"/>
</dbReference>
<reference evidence="8" key="1">
    <citation type="submission" date="2016-10" db="EMBL/GenBank/DDBJ databases">
        <authorList>
            <person name="Varghese N."/>
            <person name="Submissions S."/>
        </authorList>
    </citation>
    <scope>NUCLEOTIDE SEQUENCE [LARGE SCALE GENOMIC DNA]</scope>
    <source>
        <strain evidence="8">Nm76</strain>
    </source>
</reference>
<keyword evidence="4 5" id="KW-0472">Membrane</keyword>
<dbReference type="InterPro" id="IPR006008">
    <property type="entry name" value="YciB"/>
</dbReference>
<feature type="transmembrane region" description="Helical" evidence="5">
    <location>
        <begin position="121"/>
        <end position="139"/>
    </location>
</feature>
<keyword evidence="5" id="KW-0997">Cell inner membrane</keyword>
<keyword evidence="8" id="KW-1185">Reference proteome</keyword>
<evidence type="ECO:0000256" key="1">
    <source>
        <dbReference type="ARBA" id="ARBA00022475"/>
    </source>
</evidence>
<accession>A0A1H8L987</accession>
<dbReference type="Proteomes" id="UP000198814">
    <property type="component" value="Unassembled WGS sequence"/>
</dbReference>
<evidence type="ECO:0000256" key="6">
    <source>
        <dbReference type="SAM" id="MobiDB-lite"/>
    </source>
</evidence>
<proteinExistence type="inferred from homology"/>
<protein>
    <recommendedName>
        <fullName evidence="5">Inner membrane-spanning protein YciB</fullName>
    </recommendedName>
</protein>
<feature type="transmembrane region" description="Helical" evidence="5">
    <location>
        <begin position="80"/>
        <end position="100"/>
    </location>
</feature>
<keyword evidence="1 5" id="KW-1003">Cell membrane</keyword>
<dbReference type="STRING" id="42354.SAMN05216333_10391"/>
<feature type="transmembrane region" description="Helical" evidence="5">
    <location>
        <begin position="51"/>
        <end position="68"/>
    </location>
</feature>
<keyword evidence="2 5" id="KW-0812">Transmembrane</keyword>
<dbReference type="NCBIfam" id="NF001325">
    <property type="entry name" value="PRK00259.1-3"/>
    <property type="match status" value="1"/>
</dbReference>
<evidence type="ECO:0000256" key="4">
    <source>
        <dbReference type="ARBA" id="ARBA00023136"/>
    </source>
</evidence>
<feature type="transmembrane region" description="Helical" evidence="5">
    <location>
        <begin position="151"/>
        <end position="169"/>
    </location>
</feature>
<evidence type="ECO:0000313" key="8">
    <source>
        <dbReference type="Proteomes" id="UP000198814"/>
    </source>
</evidence>
<comment type="subcellular location">
    <subcellularLocation>
        <location evidence="5">Cell inner membrane</location>
        <topology evidence="5">Multi-pass membrane protein</topology>
    </subcellularLocation>
</comment>
<dbReference type="PANTHER" id="PTHR36917:SF1">
    <property type="entry name" value="INNER MEMBRANE-SPANNING PROTEIN YCIB"/>
    <property type="match status" value="1"/>
</dbReference>
<gene>
    <name evidence="5" type="primary">yciB</name>
    <name evidence="7" type="ORF">SAMN05216333_10391</name>
</gene>
<comment type="function">
    <text evidence="5">Plays a role in cell envelope biogenesis, maintenance of cell envelope integrity and membrane homeostasis.</text>
</comment>
<dbReference type="RefSeq" id="WP_090315528.1">
    <property type="nucleotide sequence ID" value="NZ_FNOE01000002.1"/>
</dbReference>
<evidence type="ECO:0000256" key="2">
    <source>
        <dbReference type="ARBA" id="ARBA00022692"/>
    </source>
</evidence>
<evidence type="ECO:0000256" key="3">
    <source>
        <dbReference type="ARBA" id="ARBA00022989"/>
    </source>
</evidence>
<dbReference type="HAMAP" id="MF_00189">
    <property type="entry name" value="YciB"/>
    <property type="match status" value="1"/>
</dbReference>
<keyword evidence="3 5" id="KW-1133">Transmembrane helix</keyword>
<dbReference type="AlphaFoldDB" id="A0A1H8L987"/>
<comment type="similarity">
    <text evidence="5">Belongs to the YciB family.</text>
</comment>
<dbReference type="Pfam" id="PF04279">
    <property type="entry name" value="IspA"/>
    <property type="match status" value="1"/>
</dbReference>
<dbReference type="EMBL" id="FODO01000003">
    <property type="protein sequence ID" value="SEO01288.1"/>
    <property type="molecule type" value="Genomic_DNA"/>
</dbReference>
<dbReference type="GO" id="GO:0005886">
    <property type="term" value="C:plasma membrane"/>
    <property type="evidence" value="ECO:0007669"/>
    <property type="project" value="UniProtKB-SubCell"/>
</dbReference>
<name>A0A1H8L987_9PROT</name>
<dbReference type="NCBIfam" id="TIGR00997">
    <property type="entry name" value="ispZ"/>
    <property type="match status" value="1"/>
</dbReference>
<feature type="compositionally biased region" description="Basic and acidic residues" evidence="6">
    <location>
        <begin position="193"/>
        <end position="204"/>
    </location>
</feature>
<evidence type="ECO:0000313" key="7">
    <source>
        <dbReference type="EMBL" id="SEO01288.1"/>
    </source>
</evidence>
<evidence type="ECO:0000256" key="5">
    <source>
        <dbReference type="HAMAP-Rule" id="MF_00189"/>
    </source>
</evidence>
<feature type="region of interest" description="Disordered" evidence="6">
    <location>
        <begin position="183"/>
        <end position="204"/>
    </location>
</feature>